<protein>
    <submittedName>
        <fullName evidence="1">Uncharacterized protein</fullName>
    </submittedName>
</protein>
<comment type="caution">
    <text evidence="1">The sequence shown here is derived from an EMBL/GenBank/DDBJ whole genome shotgun (WGS) entry which is preliminary data.</text>
</comment>
<dbReference type="Proteomes" id="UP000801492">
    <property type="component" value="Unassembled WGS sequence"/>
</dbReference>
<accession>A0A8K0G8C3</accession>
<dbReference type="OrthoDB" id="6381026at2759"/>
<gene>
    <name evidence="1" type="ORF">ILUMI_17005</name>
</gene>
<evidence type="ECO:0000313" key="2">
    <source>
        <dbReference type="Proteomes" id="UP000801492"/>
    </source>
</evidence>
<organism evidence="1 2">
    <name type="scientific">Ignelater luminosus</name>
    <name type="common">Cucubano</name>
    <name type="synonym">Pyrophorus luminosus</name>
    <dbReference type="NCBI Taxonomy" id="2038154"/>
    <lineage>
        <taxon>Eukaryota</taxon>
        <taxon>Metazoa</taxon>
        <taxon>Ecdysozoa</taxon>
        <taxon>Arthropoda</taxon>
        <taxon>Hexapoda</taxon>
        <taxon>Insecta</taxon>
        <taxon>Pterygota</taxon>
        <taxon>Neoptera</taxon>
        <taxon>Endopterygota</taxon>
        <taxon>Coleoptera</taxon>
        <taxon>Polyphaga</taxon>
        <taxon>Elateriformia</taxon>
        <taxon>Elateroidea</taxon>
        <taxon>Elateridae</taxon>
        <taxon>Agrypninae</taxon>
        <taxon>Pyrophorini</taxon>
        <taxon>Ignelater</taxon>
    </lineage>
</organism>
<dbReference type="AlphaFoldDB" id="A0A8K0G8C3"/>
<dbReference type="EMBL" id="VTPC01070130">
    <property type="protein sequence ID" value="KAF2889168.1"/>
    <property type="molecule type" value="Genomic_DNA"/>
</dbReference>
<feature type="non-terminal residue" evidence="1">
    <location>
        <position position="1"/>
    </location>
</feature>
<evidence type="ECO:0000313" key="1">
    <source>
        <dbReference type="EMBL" id="KAF2889168.1"/>
    </source>
</evidence>
<name>A0A8K0G8C3_IGNLU</name>
<reference evidence="1" key="1">
    <citation type="submission" date="2019-08" db="EMBL/GenBank/DDBJ databases">
        <title>The genome of the North American firefly Photinus pyralis.</title>
        <authorList>
            <consortium name="Photinus pyralis genome working group"/>
            <person name="Fallon T.R."/>
            <person name="Sander Lower S.E."/>
            <person name="Weng J.-K."/>
        </authorList>
    </citation>
    <scope>NUCLEOTIDE SEQUENCE</scope>
    <source>
        <strain evidence="1">TRF0915ILg1</strain>
        <tissue evidence="1">Whole body</tissue>
    </source>
</reference>
<keyword evidence="2" id="KW-1185">Reference proteome</keyword>
<sequence>TKQEIMERTKKLKGTNIWVEEDYTPRTMEERRKLVPFLNDARHRGERAILKYVIWSTQTGKRETA</sequence>
<proteinExistence type="predicted"/>